<dbReference type="GO" id="GO:0006508">
    <property type="term" value="P:proteolysis"/>
    <property type="evidence" value="ECO:0007669"/>
    <property type="project" value="UniProtKB-KW"/>
</dbReference>
<keyword evidence="13" id="KW-0804">Transcription</keyword>
<organism evidence="21 22">
    <name type="scientific">Elysia chlorotica</name>
    <name type="common">Eastern emerald elysia</name>
    <name type="synonym">Sea slug</name>
    <dbReference type="NCBI Taxonomy" id="188477"/>
    <lineage>
        <taxon>Eukaryota</taxon>
        <taxon>Metazoa</taxon>
        <taxon>Spiralia</taxon>
        <taxon>Lophotrochozoa</taxon>
        <taxon>Mollusca</taxon>
        <taxon>Gastropoda</taxon>
        <taxon>Heterobranchia</taxon>
        <taxon>Euthyneura</taxon>
        <taxon>Panpulmonata</taxon>
        <taxon>Sacoglossa</taxon>
        <taxon>Placobranchoidea</taxon>
        <taxon>Plakobranchidae</taxon>
        <taxon>Elysia</taxon>
    </lineage>
</organism>
<comment type="subcellular location">
    <subcellularLocation>
        <location evidence="1">Nucleus</location>
    </subcellularLocation>
</comment>
<evidence type="ECO:0000256" key="8">
    <source>
        <dbReference type="ARBA" id="ARBA00022853"/>
    </source>
</evidence>
<dbReference type="SMART" id="SM00717">
    <property type="entry name" value="SANT"/>
    <property type="match status" value="1"/>
</dbReference>
<dbReference type="GO" id="GO:0046872">
    <property type="term" value="F:metal ion binding"/>
    <property type="evidence" value="ECO:0007669"/>
    <property type="project" value="UniProtKB-KW"/>
</dbReference>
<feature type="non-terminal residue" evidence="21">
    <location>
        <position position="449"/>
    </location>
</feature>
<keyword evidence="6" id="KW-0378">Hydrolase</keyword>
<comment type="caution">
    <text evidence="21">The sequence shown here is derived from an EMBL/GenBank/DDBJ whole genome shotgun (WGS) entry which is preliminary data.</text>
</comment>
<dbReference type="GO" id="GO:0003713">
    <property type="term" value="F:transcription coactivator activity"/>
    <property type="evidence" value="ECO:0007669"/>
    <property type="project" value="TreeGrafter"/>
</dbReference>
<dbReference type="InterPro" id="IPR009057">
    <property type="entry name" value="Homeodomain-like_sf"/>
</dbReference>
<dbReference type="FunFam" id="1.10.10.10:FF:000193">
    <property type="entry name" value="histone H2A deubiquitinase MYSM1 isoform X1"/>
    <property type="match status" value="1"/>
</dbReference>
<keyword evidence="9" id="KW-0805">Transcription regulation</keyword>
<comment type="similarity">
    <text evidence="2">Belongs to the peptidase M67A family. MYSM1 subfamily.</text>
</comment>
<dbReference type="InterPro" id="IPR001005">
    <property type="entry name" value="SANT/Myb"/>
</dbReference>
<dbReference type="GO" id="GO:0042393">
    <property type="term" value="F:histone binding"/>
    <property type="evidence" value="ECO:0007669"/>
    <property type="project" value="TreeGrafter"/>
</dbReference>
<keyword evidence="8" id="KW-0156">Chromatin regulator</keyword>
<evidence type="ECO:0000256" key="7">
    <source>
        <dbReference type="ARBA" id="ARBA00022833"/>
    </source>
</evidence>
<evidence type="ECO:0000256" key="1">
    <source>
        <dbReference type="ARBA" id="ARBA00004123"/>
    </source>
</evidence>
<evidence type="ECO:0000256" key="6">
    <source>
        <dbReference type="ARBA" id="ARBA00022801"/>
    </source>
</evidence>
<evidence type="ECO:0000259" key="17">
    <source>
        <dbReference type="PROSITE" id="PS50090"/>
    </source>
</evidence>
<evidence type="ECO:0000256" key="12">
    <source>
        <dbReference type="ARBA" id="ARBA00023159"/>
    </source>
</evidence>
<feature type="domain" description="SWIRM" evidence="18">
    <location>
        <begin position="291"/>
        <end position="389"/>
    </location>
</feature>
<keyword evidence="11" id="KW-0238">DNA-binding</keyword>
<dbReference type="OrthoDB" id="7464992at2759"/>
<dbReference type="STRING" id="188477.A0A3S1B9K4"/>
<keyword evidence="4" id="KW-0479">Metal-binding</keyword>
<sequence length="449" mass="49234">MLEQGWSLDSCMDEKSKATIEKMLLEEQQYMYGRKTSRYLSIQKNVLLVTAGSSKSTTPNKSPWTQEEKNTFLRGMGIFGRSWSKIASLIPTRTSLQVKNYAQQYMKNLTSTITSEDSAHHTVIAYSDVSETAVGASQEADLITLGNSRARTGPGPVSSSGKDCSQGLINGAEKNVDNKEKGKESSDEDDIDIEIDIENDDGENSVLQSRSTSPSSVYKLLLKSADIGSSVKKHAKIGIEDSVSSNSGTSANTVIKEDSNAIDQKGSLNENGHCKDAVNGLIAASGEIIEFEIPSEEKILNSTTISEEEKKVHADFFDGRAPKTPERYLKIRNYIVDCWLRSKPSYLNKTSIRAGLKNCGDVNCIGRIHSYLECIGAINMGCEQAAYKNPNKLLGGGTNSRVKGLNKDLISSVSVKSESIRPRKRRIRDGTGLWVDEKELEGKTIDHNI</sequence>
<dbReference type="Pfam" id="PF04433">
    <property type="entry name" value="SWIRM"/>
    <property type="match status" value="1"/>
</dbReference>
<evidence type="ECO:0000256" key="2">
    <source>
        <dbReference type="ARBA" id="ARBA00007194"/>
    </source>
</evidence>
<dbReference type="CDD" id="cd00167">
    <property type="entry name" value="SANT"/>
    <property type="match status" value="1"/>
</dbReference>
<dbReference type="PROSITE" id="PS50090">
    <property type="entry name" value="MYB_LIKE"/>
    <property type="match status" value="1"/>
</dbReference>
<dbReference type="Gene3D" id="1.10.10.10">
    <property type="entry name" value="Winged helix-like DNA-binding domain superfamily/Winged helix DNA-binding domain"/>
    <property type="match status" value="1"/>
</dbReference>
<keyword evidence="7" id="KW-0862">Zinc</keyword>
<dbReference type="GO" id="GO:0008237">
    <property type="term" value="F:metallopeptidase activity"/>
    <property type="evidence" value="ECO:0007669"/>
    <property type="project" value="UniProtKB-KW"/>
</dbReference>
<dbReference type="GO" id="GO:0006338">
    <property type="term" value="P:chromatin remodeling"/>
    <property type="evidence" value="ECO:0007669"/>
    <property type="project" value="TreeGrafter"/>
</dbReference>
<keyword evidence="3" id="KW-0645">Protease</keyword>
<feature type="compositionally biased region" description="Basic and acidic residues" evidence="16">
    <location>
        <begin position="174"/>
        <end position="185"/>
    </location>
</feature>
<gene>
    <name evidence="21" type="ORF">EGW08_009201</name>
</gene>
<dbReference type="PANTHER" id="PTHR12802">
    <property type="entry name" value="SWI/SNF COMPLEX-RELATED"/>
    <property type="match status" value="1"/>
</dbReference>
<evidence type="ECO:0000313" key="21">
    <source>
        <dbReference type="EMBL" id="RUS83013.1"/>
    </source>
</evidence>
<keyword evidence="14" id="KW-0539">Nucleus</keyword>
<dbReference type="GO" id="GO:0045944">
    <property type="term" value="P:positive regulation of transcription by RNA polymerase II"/>
    <property type="evidence" value="ECO:0007669"/>
    <property type="project" value="TreeGrafter"/>
</dbReference>
<evidence type="ECO:0000256" key="13">
    <source>
        <dbReference type="ARBA" id="ARBA00023163"/>
    </source>
</evidence>
<evidence type="ECO:0000259" key="19">
    <source>
        <dbReference type="PROSITE" id="PS51293"/>
    </source>
</evidence>
<dbReference type="PROSITE" id="PS51293">
    <property type="entry name" value="SANT"/>
    <property type="match status" value="1"/>
</dbReference>
<dbReference type="InterPro" id="IPR017884">
    <property type="entry name" value="SANT_dom"/>
</dbReference>
<dbReference type="Proteomes" id="UP000271974">
    <property type="component" value="Unassembled WGS sequence"/>
</dbReference>
<keyword evidence="12" id="KW-0010">Activator</keyword>
<evidence type="ECO:0000256" key="9">
    <source>
        <dbReference type="ARBA" id="ARBA00023015"/>
    </source>
</evidence>
<dbReference type="PANTHER" id="PTHR12802:SF155">
    <property type="entry name" value="DEUBIQUITINASE MYSM1"/>
    <property type="match status" value="1"/>
</dbReference>
<dbReference type="AlphaFoldDB" id="A0A3S1B9K4"/>
<evidence type="ECO:0000256" key="4">
    <source>
        <dbReference type="ARBA" id="ARBA00022723"/>
    </source>
</evidence>
<dbReference type="Pfam" id="PF00249">
    <property type="entry name" value="Myb_DNA-binding"/>
    <property type="match status" value="1"/>
</dbReference>
<name>A0A3S1B9K4_ELYCH</name>
<evidence type="ECO:0000256" key="10">
    <source>
        <dbReference type="ARBA" id="ARBA00023049"/>
    </source>
</evidence>
<dbReference type="GO" id="GO:0003677">
    <property type="term" value="F:DNA binding"/>
    <property type="evidence" value="ECO:0007669"/>
    <property type="project" value="UniProtKB-KW"/>
</dbReference>
<dbReference type="InterPro" id="IPR007526">
    <property type="entry name" value="SWIRM"/>
</dbReference>
<proteinExistence type="inferred from homology"/>
<evidence type="ECO:0000259" key="20">
    <source>
        <dbReference type="PROSITE" id="PS51294"/>
    </source>
</evidence>
<protein>
    <recommendedName>
        <fullName evidence="15">Myb-like, SWIRM and MPN domain-containing protein 1</fullName>
    </recommendedName>
</protein>
<feature type="domain" description="Myb-like" evidence="17">
    <location>
        <begin position="56"/>
        <end position="106"/>
    </location>
</feature>
<dbReference type="EMBL" id="RQTK01000261">
    <property type="protein sequence ID" value="RUS83013.1"/>
    <property type="molecule type" value="Genomic_DNA"/>
</dbReference>
<dbReference type="GO" id="GO:0005634">
    <property type="term" value="C:nucleus"/>
    <property type="evidence" value="ECO:0007669"/>
    <property type="project" value="UniProtKB-SubCell"/>
</dbReference>
<keyword evidence="22" id="KW-1185">Reference proteome</keyword>
<dbReference type="SUPFAM" id="SSF46689">
    <property type="entry name" value="Homeodomain-like"/>
    <property type="match status" value="2"/>
</dbReference>
<feature type="region of interest" description="Disordered" evidence="16">
    <location>
        <begin position="147"/>
        <end position="192"/>
    </location>
</feature>
<dbReference type="PROSITE" id="PS51294">
    <property type="entry name" value="HTH_MYB"/>
    <property type="match status" value="1"/>
</dbReference>
<evidence type="ECO:0000313" key="22">
    <source>
        <dbReference type="Proteomes" id="UP000271974"/>
    </source>
</evidence>
<evidence type="ECO:0000256" key="16">
    <source>
        <dbReference type="SAM" id="MobiDB-lite"/>
    </source>
</evidence>
<feature type="domain" description="SANT" evidence="19">
    <location>
        <begin position="59"/>
        <end position="110"/>
    </location>
</feature>
<dbReference type="InterPro" id="IPR036388">
    <property type="entry name" value="WH-like_DNA-bd_sf"/>
</dbReference>
<keyword evidence="10" id="KW-0482">Metalloprotease</keyword>
<evidence type="ECO:0000256" key="14">
    <source>
        <dbReference type="ARBA" id="ARBA00023242"/>
    </source>
</evidence>
<dbReference type="FunFam" id="1.10.10.60:FF:000151">
    <property type="entry name" value="histone H2A deubiquitinase MYSM1 isoform X2"/>
    <property type="match status" value="1"/>
</dbReference>
<dbReference type="PROSITE" id="PS50934">
    <property type="entry name" value="SWIRM"/>
    <property type="match status" value="1"/>
</dbReference>
<evidence type="ECO:0000256" key="5">
    <source>
        <dbReference type="ARBA" id="ARBA00022786"/>
    </source>
</evidence>
<evidence type="ECO:0000259" key="18">
    <source>
        <dbReference type="PROSITE" id="PS50934"/>
    </source>
</evidence>
<accession>A0A3S1B9K4</accession>
<evidence type="ECO:0000256" key="11">
    <source>
        <dbReference type="ARBA" id="ARBA00023125"/>
    </source>
</evidence>
<evidence type="ECO:0000256" key="15">
    <source>
        <dbReference type="ARBA" id="ARBA00032256"/>
    </source>
</evidence>
<dbReference type="Gene3D" id="1.10.10.60">
    <property type="entry name" value="Homeodomain-like"/>
    <property type="match status" value="1"/>
</dbReference>
<keyword evidence="5" id="KW-0833">Ubl conjugation pathway</keyword>
<feature type="domain" description="HTH myb-type" evidence="20">
    <location>
        <begin position="60"/>
        <end position="110"/>
    </location>
</feature>
<evidence type="ECO:0000256" key="3">
    <source>
        <dbReference type="ARBA" id="ARBA00022670"/>
    </source>
</evidence>
<dbReference type="InterPro" id="IPR017930">
    <property type="entry name" value="Myb_dom"/>
</dbReference>
<reference evidence="21 22" key="1">
    <citation type="submission" date="2019-01" db="EMBL/GenBank/DDBJ databases">
        <title>A draft genome assembly of the solar-powered sea slug Elysia chlorotica.</title>
        <authorList>
            <person name="Cai H."/>
            <person name="Li Q."/>
            <person name="Fang X."/>
            <person name="Li J."/>
            <person name="Curtis N.E."/>
            <person name="Altenburger A."/>
            <person name="Shibata T."/>
            <person name="Feng M."/>
            <person name="Maeda T."/>
            <person name="Schwartz J.A."/>
            <person name="Shigenobu S."/>
            <person name="Lundholm N."/>
            <person name="Nishiyama T."/>
            <person name="Yang H."/>
            <person name="Hasebe M."/>
            <person name="Li S."/>
            <person name="Pierce S.K."/>
            <person name="Wang J."/>
        </authorList>
    </citation>
    <scope>NUCLEOTIDE SEQUENCE [LARGE SCALE GENOMIC DNA]</scope>
    <source>
        <strain evidence="21">EC2010</strain>
        <tissue evidence="21">Whole organism of an adult</tissue>
    </source>
</reference>